<dbReference type="GO" id="GO:0005543">
    <property type="term" value="F:phospholipid binding"/>
    <property type="evidence" value="ECO:0007669"/>
    <property type="project" value="TreeGrafter"/>
</dbReference>
<dbReference type="GO" id="GO:0030100">
    <property type="term" value="P:regulation of endocytosis"/>
    <property type="evidence" value="ECO:0007669"/>
    <property type="project" value="TreeGrafter"/>
</dbReference>
<feature type="region of interest" description="Disordered" evidence="5">
    <location>
        <begin position="394"/>
        <end position="413"/>
    </location>
</feature>
<feature type="compositionally biased region" description="Polar residues" evidence="5">
    <location>
        <begin position="341"/>
        <end position="382"/>
    </location>
</feature>
<evidence type="ECO:0000259" key="7">
    <source>
        <dbReference type="PROSITE" id="PS51741"/>
    </source>
</evidence>
<evidence type="ECO:0000256" key="4">
    <source>
        <dbReference type="PROSITE-ProRule" id="PRU01077"/>
    </source>
</evidence>
<dbReference type="GO" id="GO:0097320">
    <property type="term" value="P:plasma membrane tubulation"/>
    <property type="evidence" value="ECO:0007669"/>
    <property type="project" value="TreeGrafter"/>
</dbReference>
<feature type="domain" description="F-BAR" evidence="7">
    <location>
        <begin position="1"/>
        <end position="278"/>
    </location>
</feature>
<sequence>MSCQNLSDTSGFFEIGAYKTNIRRIKDGVEELDEFSRMVKERADLEAKYAKTLLQWHDKWSGYVAAKVPHGVIRQSWGHVLEEGQELAKLHNGLKERCSDEIVRTIALFKKENHHSRPFGSHSKEIHDIAEAFEKAQKQWKKLYEKVESAKKAYHSACRAEKSATVQLTNAAADSALSPDAQEKLRERCEKLKDESRKTRVKYENELTEINKYKHVYIENMGFVFEKCQQMEFKRMKFAMEMMSGVRCVLGDLVDAEKLRQLHENLKTRFRTVGETEFNSDLKDWSGIHGVDAPTYWPAFEEYTPEMRNITSKQARAAGGIVLTKKVTNSDEFPDVPPPTTSSGHSSRPLSTITTDYHRQNSAGSAGDSASTQSKSSDTVPTVTELKTAASQLKAANRTGLPGSPFHDPFPMRTPEAISAAAAKKGILDTPVKRNGVTSTQPSHSATSSDSGSFDDHAPKSTHAKQDSTSCNIDPNGNEVELAEAISNDEDDAIRYGDFNQIRGPAKALYDYIPIENDEMALKKGELLEVLSGPDHLGWCMGRKKEESGLFPASYVAPL</sequence>
<dbReference type="SUPFAM" id="SSF50044">
    <property type="entry name" value="SH3-domain"/>
    <property type="match status" value="1"/>
</dbReference>
<dbReference type="Gene3D" id="1.20.1270.60">
    <property type="entry name" value="Arfaptin homology (AH) domain/BAR domain"/>
    <property type="match status" value="1"/>
</dbReference>
<evidence type="ECO:0000256" key="2">
    <source>
        <dbReference type="ARBA" id="ARBA00022443"/>
    </source>
</evidence>
<accession>A0A7E4VJF9</accession>
<dbReference type="Gene3D" id="2.30.30.40">
    <property type="entry name" value="SH3 Domains"/>
    <property type="match status" value="1"/>
</dbReference>
<comment type="subcellular location">
    <subcellularLocation>
        <location evidence="1">Endomembrane system</location>
        <topology evidence="1">Peripheral membrane protein</topology>
    </subcellularLocation>
</comment>
<dbReference type="Pfam" id="PF00611">
    <property type="entry name" value="FCH"/>
    <property type="match status" value="1"/>
</dbReference>
<dbReference type="PROSITE" id="PS51741">
    <property type="entry name" value="F_BAR"/>
    <property type="match status" value="1"/>
</dbReference>
<proteinExistence type="predicted"/>
<dbReference type="PROSITE" id="PS50002">
    <property type="entry name" value="SH3"/>
    <property type="match status" value="1"/>
</dbReference>
<dbReference type="InterPro" id="IPR001452">
    <property type="entry name" value="SH3_domain"/>
</dbReference>
<dbReference type="Pfam" id="PF00018">
    <property type="entry name" value="SH3_1"/>
    <property type="match status" value="1"/>
</dbReference>
<dbReference type="InterPro" id="IPR027267">
    <property type="entry name" value="AH/BAR_dom_sf"/>
</dbReference>
<keyword evidence="4" id="KW-0175">Coiled coil</keyword>
<name>A0A7E4VJF9_PANRE</name>
<evidence type="ECO:0000256" key="1">
    <source>
        <dbReference type="ARBA" id="ARBA00004184"/>
    </source>
</evidence>
<dbReference type="GO" id="GO:0005886">
    <property type="term" value="C:plasma membrane"/>
    <property type="evidence" value="ECO:0007669"/>
    <property type="project" value="TreeGrafter"/>
</dbReference>
<feature type="region of interest" description="Disordered" evidence="5">
    <location>
        <begin position="329"/>
        <end position="382"/>
    </location>
</feature>
<keyword evidence="8" id="KW-1185">Reference proteome</keyword>
<evidence type="ECO:0000313" key="9">
    <source>
        <dbReference type="WBParaSite" id="Pan_g21246.t1"/>
    </source>
</evidence>
<feature type="domain" description="SH3" evidence="6">
    <location>
        <begin position="501"/>
        <end position="559"/>
    </location>
</feature>
<dbReference type="Proteomes" id="UP000492821">
    <property type="component" value="Unassembled WGS sequence"/>
</dbReference>
<organism evidence="8 9">
    <name type="scientific">Panagrellus redivivus</name>
    <name type="common">Microworm</name>
    <dbReference type="NCBI Taxonomy" id="6233"/>
    <lineage>
        <taxon>Eukaryota</taxon>
        <taxon>Metazoa</taxon>
        <taxon>Ecdysozoa</taxon>
        <taxon>Nematoda</taxon>
        <taxon>Chromadorea</taxon>
        <taxon>Rhabditida</taxon>
        <taxon>Tylenchina</taxon>
        <taxon>Panagrolaimomorpha</taxon>
        <taxon>Panagrolaimoidea</taxon>
        <taxon>Panagrolaimidae</taxon>
        <taxon>Panagrellus</taxon>
    </lineage>
</organism>
<dbReference type="SUPFAM" id="SSF103657">
    <property type="entry name" value="BAR/IMD domain-like"/>
    <property type="match status" value="1"/>
</dbReference>
<reference evidence="8" key="1">
    <citation type="journal article" date="2013" name="Genetics">
        <title>The draft genome and transcriptome of Panagrellus redivivus are shaped by the harsh demands of a free-living lifestyle.</title>
        <authorList>
            <person name="Srinivasan J."/>
            <person name="Dillman A.R."/>
            <person name="Macchietto M.G."/>
            <person name="Heikkinen L."/>
            <person name="Lakso M."/>
            <person name="Fracchia K.M."/>
            <person name="Antoshechkin I."/>
            <person name="Mortazavi A."/>
            <person name="Wong G."/>
            <person name="Sternberg P.W."/>
        </authorList>
    </citation>
    <scope>NUCLEOTIDE SEQUENCE [LARGE SCALE GENOMIC DNA]</scope>
    <source>
        <strain evidence="8">MT8872</strain>
    </source>
</reference>
<dbReference type="InterPro" id="IPR001060">
    <property type="entry name" value="FCH_dom"/>
</dbReference>
<dbReference type="AlphaFoldDB" id="A0A7E4VJF9"/>
<dbReference type="InterPro" id="IPR036028">
    <property type="entry name" value="SH3-like_dom_sf"/>
</dbReference>
<dbReference type="SMART" id="SM00055">
    <property type="entry name" value="FCH"/>
    <property type="match status" value="1"/>
</dbReference>
<dbReference type="FunFam" id="1.20.1270.60:FF:000009">
    <property type="entry name" value="Protein kinase C and casein kinase substrate in neurons 2"/>
    <property type="match status" value="1"/>
</dbReference>
<dbReference type="PRINTS" id="PR00452">
    <property type="entry name" value="SH3DOMAIN"/>
</dbReference>
<dbReference type="PANTHER" id="PTHR23065:SF11">
    <property type="entry name" value="SYNDAPIN, ISOFORM C"/>
    <property type="match status" value="1"/>
</dbReference>
<protein>
    <submittedName>
        <fullName evidence="9">F-BAR domain-containing protein</fullName>
    </submittedName>
</protein>
<reference evidence="9" key="2">
    <citation type="submission" date="2020-10" db="UniProtKB">
        <authorList>
            <consortium name="WormBaseParasite"/>
        </authorList>
    </citation>
    <scope>IDENTIFICATION</scope>
</reference>
<dbReference type="GO" id="GO:0005768">
    <property type="term" value="C:endosome"/>
    <property type="evidence" value="ECO:0007669"/>
    <property type="project" value="TreeGrafter"/>
</dbReference>
<evidence type="ECO:0000313" key="8">
    <source>
        <dbReference type="Proteomes" id="UP000492821"/>
    </source>
</evidence>
<evidence type="ECO:0000259" key="6">
    <source>
        <dbReference type="PROSITE" id="PS50002"/>
    </source>
</evidence>
<dbReference type="GO" id="GO:0007010">
    <property type="term" value="P:cytoskeleton organization"/>
    <property type="evidence" value="ECO:0007669"/>
    <property type="project" value="TreeGrafter"/>
</dbReference>
<dbReference type="WBParaSite" id="Pan_g21246.t1">
    <property type="protein sequence ID" value="Pan_g21246.t1"/>
    <property type="gene ID" value="Pan_g21246"/>
</dbReference>
<keyword evidence="2 3" id="KW-0728">SH3 domain</keyword>
<dbReference type="InterPro" id="IPR031160">
    <property type="entry name" value="F_BAR_dom"/>
</dbReference>
<feature type="compositionally biased region" description="Polar residues" evidence="5">
    <location>
        <begin position="436"/>
        <end position="452"/>
    </location>
</feature>
<evidence type="ECO:0000256" key="5">
    <source>
        <dbReference type="SAM" id="MobiDB-lite"/>
    </source>
</evidence>
<feature type="region of interest" description="Disordered" evidence="5">
    <location>
        <begin position="432"/>
        <end position="476"/>
    </location>
</feature>
<dbReference type="SMART" id="SM00326">
    <property type="entry name" value="SH3"/>
    <property type="match status" value="1"/>
</dbReference>
<evidence type="ECO:0000256" key="3">
    <source>
        <dbReference type="PROSITE-ProRule" id="PRU00192"/>
    </source>
</evidence>
<dbReference type="PANTHER" id="PTHR23065">
    <property type="entry name" value="PROLINE-SERINE-THREONINE PHOSPHATASE INTERACTING PROTEIN 1"/>
    <property type="match status" value="1"/>
</dbReference>